<feature type="coiled-coil region" evidence="1">
    <location>
        <begin position="179"/>
        <end position="206"/>
    </location>
</feature>
<dbReference type="AlphaFoldDB" id="A1RZ88"/>
<feature type="coiled-coil region" evidence="1">
    <location>
        <begin position="264"/>
        <end position="326"/>
    </location>
</feature>
<evidence type="ECO:0000313" key="4">
    <source>
        <dbReference type="Proteomes" id="UP000000641"/>
    </source>
</evidence>
<dbReference type="STRING" id="368408.Tpen_1120"/>
<feature type="region of interest" description="Disordered" evidence="2">
    <location>
        <begin position="335"/>
        <end position="383"/>
    </location>
</feature>
<proteinExistence type="predicted"/>
<dbReference type="EnsemblBacteria" id="ABL78518">
    <property type="protein sequence ID" value="ABL78518"/>
    <property type="gene ID" value="Tpen_1120"/>
</dbReference>
<evidence type="ECO:0000313" key="3">
    <source>
        <dbReference type="EMBL" id="ABL78518.1"/>
    </source>
</evidence>
<keyword evidence="4" id="KW-1185">Reference proteome</keyword>
<keyword evidence="1" id="KW-0175">Coiled coil</keyword>
<feature type="compositionally biased region" description="Basic and acidic residues" evidence="2">
    <location>
        <begin position="335"/>
        <end position="354"/>
    </location>
</feature>
<dbReference type="GeneID" id="4600862"/>
<name>A1RZ88_THEPD</name>
<accession>A1RZ88</accession>
<dbReference type="OrthoDB" id="384867at2157"/>
<protein>
    <submittedName>
        <fullName evidence="3">Uncharacterized protein</fullName>
    </submittedName>
</protein>
<gene>
    <name evidence="3" type="ordered locus">Tpen_1120</name>
</gene>
<dbReference type="RefSeq" id="WP_011752783.1">
    <property type="nucleotide sequence ID" value="NC_008698.1"/>
</dbReference>
<evidence type="ECO:0000256" key="1">
    <source>
        <dbReference type="SAM" id="Coils"/>
    </source>
</evidence>
<sequence length="383" mass="41949">MKTRIVGLALVALLLLAPLQIALAGTDTSAEILVSNAKRLQQLVHYRNTVISSTLNVTSIGSNWTLILNLTLQADLYLNASIQALNAGNYTEAKIYAIKAINTYGQVLELQEELAEEYDIHFKLEGEIEEGYANATKLGVNASIAINRTALTLQLEVLENRVDLLLEVLGKVNTSLYNVSGAISLLQEAKLLLEEAEAKLEAGNITVPELAKTLAVVKKILGLVNAELHRASLALTVNRAMKLGLLKKNETLPLNMSPLINHTKIKVKGLKGNLTERLEELEEELNETAAKIAAGNVSAKEVKKAGKQLEKELKEVEKKLNEVFSRVENKIATKAKEKGGWKHEIKVEVKEKHGQGPQPWTPSVTQGESEEEHEEGEGRGRGK</sequence>
<evidence type="ECO:0000256" key="2">
    <source>
        <dbReference type="SAM" id="MobiDB-lite"/>
    </source>
</evidence>
<dbReference type="KEGG" id="tpe:Tpen_1120"/>
<organism evidence="3 4">
    <name type="scientific">Thermofilum pendens (strain DSM 2475 / Hrk 5)</name>
    <dbReference type="NCBI Taxonomy" id="368408"/>
    <lineage>
        <taxon>Archaea</taxon>
        <taxon>Thermoproteota</taxon>
        <taxon>Thermoprotei</taxon>
        <taxon>Thermofilales</taxon>
        <taxon>Thermofilaceae</taxon>
        <taxon>Thermofilum</taxon>
    </lineage>
</organism>
<dbReference type="Proteomes" id="UP000000641">
    <property type="component" value="Chromosome"/>
</dbReference>
<reference evidence="4" key="1">
    <citation type="journal article" date="2008" name="J. Bacteriol.">
        <title>Genome sequence of Thermofilum pendens reveals an exceptional loss of biosynthetic pathways without genome reduction.</title>
        <authorList>
            <person name="Anderson I."/>
            <person name="Rodriguez J."/>
            <person name="Susanti D."/>
            <person name="Porat I."/>
            <person name="Reich C."/>
            <person name="Ulrich L.E."/>
            <person name="Elkins J.G."/>
            <person name="Mavromatis K."/>
            <person name="Lykidis A."/>
            <person name="Kim E."/>
            <person name="Thompson L.S."/>
            <person name="Nolan M."/>
            <person name="Land M."/>
            <person name="Copeland A."/>
            <person name="Lapidus A."/>
            <person name="Lucas S."/>
            <person name="Detter C."/>
            <person name="Zhulin I.B."/>
            <person name="Olsen G.J."/>
            <person name="Whitman W."/>
            <person name="Mukhopadhyay B."/>
            <person name="Bristow J."/>
            <person name="Kyrpides N."/>
        </authorList>
    </citation>
    <scope>NUCLEOTIDE SEQUENCE [LARGE SCALE GENOMIC DNA]</scope>
    <source>
        <strain evidence="4">DSM 2475 / Hrk 5</strain>
    </source>
</reference>
<dbReference type="EMBL" id="CP000505">
    <property type="protein sequence ID" value="ABL78518.1"/>
    <property type="molecule type" value="Genomic_DNA"/>
</dbReference>
<dbReference type="HOGENOM" id="CLU_720844_0_0_2"/>